<dbReference type="PROSITE" id="PS50893">
    <property type="entry name" value="ABC_TRANSPORTER_2"/>
    <property type="match status" value="1"/>
</dbReference>
<organism evidence="5 6">
    <name type="scientific">Helicovermis profundi</name>
    <dbReference type="NCBI Taxonomy" id="3065157"/>
    <lineage>
        <taxon>Bacteria</taxon>
        <taxon>Bacillati</taxon>
        <taxon>Bacillota</taxon>
        <taxon>Clostridia</taxon>
        <taxon>Helicovermis</taxon>
    </lineage>
</organism>
<dbReference type="SMART" id="SM00382">
    <property type="entry name" value="AAA"/>
    <property type="match status" value="1"/>
</dbReference>
<dbReference type="InterPro" id="IPR050763">
    <property type="entry name" value="ABC_transporter_ATP-binding"/>
</dbReference>
<dbReference type="SUPFAM" id="SSF52540">
    <property type="entry name" value="P-loop containing nucleoside triphosphate hydrolases"/>
    <property type="match status" value="1"/>
</dbReference>
<dbReference type="PANTHER" id="PTHR42711">
    <property type="entry name" value="ABC TRANSPORTER ATP-BINDING PROTEIN"/>
    <property type="match status" value="1"/>
</dbReference>
<proteinExistence type="predicted"/>
<evidence type="ECO:0000313" key="5">
    <source>
        <dbReference type="EMBL" id="BEP29213.1"/>
    </source>
</evidence>
<evidence type="ECO:0000256" key="3">
    <source>
        <dbReference type="ARBA" id="ARBA00022840"/>
    </source>
</evidence>
<sequence>MIKVKHLYHSYSNDNKYAIKDLNFEIKKGEIFGFLGPSGAGKSTTQNILVGILQLQQGEVEVAGYNIKHIKNEMFNKIGMSFEQSNLYSKMSAFENLDFYRKLFDVETRDPNDMIKLVGLEGKENIKAGKYSKGMKHRLTFARSMINNPQMWFLDEPTTGLDPAISSQIKDIIKKENEKGVTIFLTTHNMYIADELCDRVAFIVDGKIRLIDSPKALKLKYGEKLVEVEYFKDGELIKDSFSTVFKDQKDKLIDVINKYEILTMHTKEASLEEIFIKVTGRGLV</sequence>
<keyword evidence="2" id="KW-0547">Nucleotide-binding</keyword>
<dbReference type="PANTHER" id="PTHR42711:SF18">
    <property type="entry name" value="ABC TRANSPORTER, ATP-BINDING PROTEIN"/>
    <property type="match status" value="1"/>
</dbReference>
<dbReference type="Proteomes" id="UP001321786">
    <property type="component" value="Chromosome"/>
</dbReference>
<name>A0AAU9E479_9FIRM</name>
<evidence type="ECO:0000259" key="4">
    <source>
        <dbReference type="PROSITE" id="PS50893"/>
    </source>
</evidence>
<keyword evidence="3 5" id="KW-0067">ATP-binding</keyword>
<dbReference type="EMBL" id="AP028654">
    <property type="protein sequence ID" value="BEP29213.1"/>
    <property type="molecule type" value="Genomic_DNA"/>
</dbReference>
<dbReference type="Gene3D" id="3.40.50.300">
    <property type="entry name" value="P-loop containing nucleotide triphosphate hydrolases"/>
    <property type="match status" value="1"/>
</dbReference>
<dbReference type="KEGG" id="hprf:HLPR_15440"/>
<dbReference type="AlphaFoldDB" id="A0AAU9E479"/>
<evidence type="ECO:0000256" key="1">
    <source>
        <dbReference type="ARBA" id="ARBA00022448"/>
    </source>
</evidence>
<dbReference type="InterPro" id="IPR027417">
    <property type="entry name" value="P-loop_NTPase"/>
</dbReference>
<gene>
    <name evidence="5" type="ORF">HLPR_15440</name>
</gene>
<dbReference type="Pfam" id="PF00005">
    <property type="entry name" value="ABC_tran"/>
    <property type="match status" value="1"/>
</dbReference>
<dbReference type="GO" id="GO:0005524">
    <property type="term" value="F:ATP binding"/>
    <property type="evidence" value="ECO:0007669"/>
    <property type="project" value="UniProtKB-KW"/>
</dbReference>
<evidence type="ECO:0000313" key="6">
    <source>
        <dbReference type="Proteomes" id="UP001321786"/>
    </source>
</evidence>
<keyword evidence="1" id="KW-0813">Transport</keyword>
<feature type="domain" description="ABC transporter" evidence="4">
    <location>
        <begin position="2"/>
        <end position="230"/>
    </location>
</feature>
<evidence type="ECO:0000256" key="2">
    <source>
        <dbReference type="ARBA" id="ARBA00022741"/>
    </source>
</evidence>
<dbReference type="CDD" id="cd03230">
    <property type="entry name" value="ABC_DR_subfamily_A"/>
    <property type="match status" value="1"/>
</dbReference>
<dbReference type="InterPro" id="IPR003439">
    <property type="entry name" value="ABC_transporter-like_ATP-bd"/>
</dbReference>
<dbReference type="GO" id="GO:0016887">
    <property type="term" value="F:ATP hydrolysis activity"/>
    <property type="evidence" value="ECO:0007669"/>
    <property type="project" value="InterPro"/>
</dbReference>
<keyword evidence="6" id="KW-1185">Reference proteome</keyword>
<accession>A0AAU9E479</accession>
<dbReference type="InterPro" id="IPR003593">
    <property type="entry name" value="AAA+_ATPase"/>
</dbReference>
<reference evidence="5 6" key="1">
    <citation type="submission" date="2023-08" db="EMBL/GenBank/DDBJ databases">
        <title>Helicovermis profunda gen. nov., sp. nov., a novel mesophilic, fermentative bacterium within the Bacillota from a deep-sea hydrothermal vent chimney.</title>
        <authorList>
            <person name="Miyazaki U."/>
            <person name="Mizutani D."/>
            <person name="Hashimoto Y."/>
            <person name="Tame A."/>
            <person name="Sawayama S."/>
            <person name="Miyazaki J."/>
            <person name="Takai K."/>
            <person name="Nakagawa S."/>
        </authorList>
    </citation>
    <scope>NUCLEOTIDE SEQUENCE [LARGE SCALE GENOMIC DNA]</scope>
    <source>
        <strain evidence="5 6">S502</strain>
    </source>
</reference>
<protein>
    <submittedName>
        <fullName evidence="5">ABC transporter ATP-binding protein</fullName>
    </submittedName>
</protein>